<evidence type="ECO:0000313" key="3">
    <source>
        <dbReference type="Proteomes" id="UP000776164"/>
    </source>
</evidence>
<keyword evidence="3" id="KW-1185">Reference proteome</keyword>
<evidence type="ECO:0000256" key="1">
    <source>
        <dbReference type="SAM" id="MobiDB-lite"/>
    </source>
</evidence>
<proteinExistence type="predicted"/>
<organism evidence="2 3">
    <name type="scientific">Subtercola frigoramans</name>
    <dbReference type="NCBI Taxonomy" id="120298"/>
    <lineage>
        <taxon>Bacteria</taxon>
        <taxon>Bacillati</taxon>
        <taxon>Actinomycetota</taxon>
        <taxon>Actinomycetes</taxon>
        <taxon>Micrococcales</taxon>
        <taxon>Microbacteriaceae</taxon>
        <taxon>Subtercola</taxon>
    </lineage>
</organism>
<sequence length="146" mass="15396">MVHTPETPETRAQPPEAPKLRVSIVRSGGFAGLNRTWTAEATSEADISAWSALLDQCSWRGADTPGAGASVGPNAGPSASPVPDRFSYRISVSVSTNNTASTNDTVSTNNTVSTTNTVQPERSAVLAESELNGPWRQLLDRVQSAE</sequence>
<feature type="region of interest" description="Disordered" evidence="1">
    <location>
        <begin position="61"/>
        <end position="83"/>
    </location>
</feature>
<evidence type="ECO:0000313" key="2">
    <source>
        <dbReference type="EMBL" id="MBM7471556.1"/>
    </source>
</evidence>
<comment type="caution">
    <text evidence="2">The sequence shown here is derived from an EMBL/GenBank/DDBJ whole genome shotgun (WGS) entry which is preliminary data.</text>
</comment>
<gene>
    <name evidence="2" type="ORF">JOE66_001190</name>
</gene>
<dbReference type="EMBL" id="JAFBBU010000001">
    <property type="protein sequence ID" value="MBM7471556.1"/>
    <property type="molecule type" value="Genomic_DNA"/>
</dbReference>
<feature type="region of interest" description="Disordered" evidence="1">
    <location>
        <begin position="1"/>
        <end position="21"/>
    </location>
</feature>
<dbReference type="Pfam" id="PF20242">
    <property type="entry name" value="Emfourin"/>
    <property type="match status" value="1"/>
</dbReference>
<dbReference type="Proteomes" id="UP000776164">
    <property type="component" value="Unassembled WGS sequence"/>
</dbReference>
<accession>A0ABS2L525</accession>
<dbReference type="RefSeq" id="WP_205107626.1">
    <property type="nucleotide sequence ID" value="NZ_BAAAHT010000013.1"/>
</dbReference>
<reference evidence="2 3" key="1">
    <citation type="submission" date="2021-01" db="EMBL/GenBank/DDBJ databases">
        <title>Sequencing the genomes of 1000 actinobacteria strains.</title>
        <authorList>
            <person name="Klenk H.-P."/>
        </authorList>
    </citation>
    <scope>NUCLEOTIDE SEQUENCE [LARGE SCALE GENOMIC DNA]</scope>
    <source>
        <strain evidence="2 3">DSM 13057</strain>
    </source>
</reference>
<name>A0ABS2L525_9MICO</name>
<feature type="region of interest" description="Disordered" evidence="1">
    <location>
        <begin position="97"/>
        <end position="129"/>
    </location>
</feature>
<protein>
    <submittedName>
        <fullName evidence="2">Uncharacterized protein</fullName>
    </submittedName>
</protein>
<feature type="compositionally biased region" description="Low complexity" evidence="1">
    <location>
        <begin position="97"/>
        <end position="118"/>
    </location>
</feature>
<dbReference type="InterPro" id="IPR049457">
    <property type="entry name" value="Emfourin"/>
</dbReference>